<accession>A0AAN5C786</accession>
<evidence type="ECO:0000313" key="2">
    <source>
        <dbReference type="Proteomes" id="UP001328107"/>
    </source>
</evidence>
<protein>
    <submittedName>
        <fullName evidence="1">Uncharacterized protein</fullName>
    </submittedName>
</protein>
<dbReference type="EMBL" id="BTRK01000001">
    <property type="protein sequence ID" value="GMR31534.1"/>
    <property type="molecule type" value="Genomic_DNA"/>
</dbReference>
<gene>
    <name evidence="1" type="ORF">PMAYCL1PPCAC_01729</name>
</gene>
<dbReference type="AlphaFoldDB" id="A0AAN5C786"/>
<dbReference type="Proteomes" id="UP001328107">
    <property type="component" value="Unassembled WGS sequence"/>
</dbReference>
<proteinExistence type="predicted"/>
<evidence type="ECO:0000313" key="1">
    <source>
        <dbReference type="EMBL" id="GMR31534.1"/>
    </source>
</evidence>
<sequence length="85" mass="9773">EDVITREGARDGDDNKKMTEMAIFALVQIHSVNKSRNKALISRLVEDWLPITTFTVGFETVYSFLAMLIENEDRDDPLIEIDKNE</sequence>
<feature type="non-terminal residue" evidence="1">
    <location>
        <position position="85"/>
    </location>
</feature>
<keyword evidence="2" id="KW-1185">Reference proteome</keyword>
<organism evidence="1 2">
    <name type="scientific">Pristionchus mayeri</name>
    <dbReference type="NCBI Taxonomy" id="1317129"/>
    <lineage>
        <taxon>Eukaryota</taxon>
        <taxon>Metazoa</taxon>
        <taxon>Ecdysozoa</taxon>
        <taxon>Nematoda</taxon>
        <taxon>Chromadorea</taxon>
        <taxon>Rhabditida</taxon>
        <taxon>Rhabditina</taxon>
        <taxon>Diplogasteromorpha</taxon>
        <taxon>Diplogasteroidea</taxon>
        <taxon>Neodiplogasteridae</taxon>
        <taxon>Pristionchus</taxon>
    </lineage>
</organism>
<comment type="caution">
    <text evidence="1">The sequence shown here is derived from an EMBL/GenBank/DDBJ whole genome shotgun (WGS) entry which is preliminary data.</text>
</comment>
<name>A0AAN5C786_9BILA</name>
<feature type="non-terminal residue" evidence="1">
    <location>
        <position position="1"/>
    </location>
</feature>
<reference evidence="2" key="1">
    <citation type="submission" date="2022-10" db="EMBL/GenBank/DDBJ databases">
        <title>Genome assembly of Pristionchus species.</title>
        <authorList>
            <person name="Yoshida K."/>
            <person name="Sommer R.J."/>
        </authorList>
    </citation>
    <scope>NUCLEOTIDE SEQUENCE [LARGE SCALE GENOMIC DNA]</scope>
    <source>
        <strain evidence="2">RS5460</strain>
    </source>
</reference>